<dbReference type="STRING" id="578462.A0A0L0RXT6"/>
<keyword evidence="11" id="KW-1185">Reference proteome</keyword>
<evidence type="ECO:0000256" key="7">
    <source>
        <dbReference type="ARBA" id="ARBA00022927"/>
    </source>
</evidence>
<evidence type="ECO:0000256" key="2">
    <source>
        <dbReference type="ARBA" id="ARBA00010510"/>
    </source>
</evidence>
<name>A0A0L0RXT6_ALLM3</name>
<keyword evidence="9" id="KW-0472">Membrane</keyword>
<dbReference type="GO" id="GO:0008320">
    <property type="term" value="F:protein transmembrane transporter activity"/>
    <property type="evidence" value="ECO:0007669"/>
    <property type="project" value="InterPro"/>
</dbReference>
<dbReference type="EMBL" id="GG745329">
    <property type="protein sequence ID" value="KNE55153.1"/>
    <property type="molecule type" value="Genomic_DNA"/>
</dbReference>
<keyword evidence="7" id="KW-0653">Protein transport</keyword>
<dbReference type="GO" id="GO:0030150">
    <property type="term" value="P:protein import into mitochondrial matrix"/>
    <property type="evidence" value="ECO:0007669"/>
    <property type="project" value="InterPro"/>
</dbReference>
<evidence type="ECO:0000313" key="10">
    <source>
        <dbReference type="EMBL" id="KNE55153.1"/>
    </source>
</evidence>
<dbReference type="InterPro" id="IPR027246">
    <property type="entry name" value="Porin_Euk/Tom40"/>
</dbReference>
<reference evidence="11" key="2">
    <citation type="submission" date="2009-11" db="EMBL/GenBank/DDBJ databases">
        <title>The Genome Sequence of Allomyces macrogynus strain ATCC 38327.</title>
        <authorList>
            <consortium name="The Broad Institute Genome Sequencing Platform"/>
            <person name="Russ C."/>
            <person name="Cuomo C."/>
            <person name="Shea T."/>
            <person name="Young S.K."/>
            <person name="Zeng Q."/>
            <person name="Koehrsen M."/>
            <person name="Haas B."/>
            <person name="Borodovsky M."/>
            <person name="Guigo R."/>
            <person name="Alvarado L."/>
            <person name="Berlin A."/>
            <person name="Borenstein D."/>
            <person name="Chen Z."/>
            <person name="Engels R."/>
            <person name="Freedman E."/>
            <person name="Gellesch M."/>
            <person name="Goldberg J."/>
            <person name="Griggs A."/>
            <person name="Gujja S."/>
            <person name="Heiman D."/>
            <person name="Hepburn T."/>
            <person name="Howarth C."/>
            <person name="Jen D."/>
            <person name="Larson L."/>
            <person name="Lewis B."/>
            <person name="Mehta T."/>
            <person name="Park D."/>
            <person name="Pearson M."/>
            <person name="Roberts A."/>
            <person name="Saif S."/>
            <person name="Shenoy N."/>
            <person name="Sisk P."/>
            <person name="Stolte C."/>
            <person name="Sykes S."/>
            <person name="Walk T."/>
            <person name="White J."/>
            <person name="Yandava C."/>
            <person name="Burger G."/>
            <person name="Gray M.W."/>
            <person name="Holland P.W.H."/>
            <person name="King N."/>
            <person name="Lang F.B.F."/>
            <person name="Roger A.J."/>
            <person name="Ruiz-Trillo I."/>
            <person name="Lander E."/>
            <person name="Nusbaum C."/>
        </authorList>
    </citation>
    <scope>NUCLEOTIDE SEQUENCE [LARGE SCALE GENOMIC DNA]</scope>
    <source>
        <strain evidence="11">ATCC 38327</strain>
    </source>
</reference>
<dbReference type="Gene3D" id="2.40.160.10">
    <property type="entry name" value="Porin"/>
    <property type="match status" value="1"/>
</dbReference>
<evidence type="ECO:0000256" key="1">
    <source>
        <dbReference type="ARBA" id="ARBA00004374"/>
    </source>
</evidence>
<reference evidence="10 11" key="1">
    <citation type="submission" date="2009-11" db="EMBL/GenBank/DDBJ databases">
        <title>Annotation of Allomyces macrogynus ATCC 38327.</title>
        <authorList>
            <consortium name="The Broad Institute Genome Sequencing Platform"/>
            <person name="Russ C."/>
            <person name="Cuomo C."/>
            <person name="Burger G."/>
            <person name="Gray M.W."/>
            <person name="Holland P.W.H."/>
            <person name="King N."/>
            <person name="Lang F.B.F."/>
            <person name="Roger A.J."/>
            <person name="Ruiz-Trillo I."/>
            <person name="Young S.K."/>
            <person name="Zeng Q."/>
            <person name="Gargeya S."/>
            <person name="Fitzgerald M."/>
            <person name="Haas B."/>
            <person name="Abouelleil A."/>
            <person name="Alvarado L."/>
            <person name="Arachchi H.M."/>
            <person name="Berlin A."/>
            <person name="Chapman S.B."/>
            <person name="Gearin G."/>
            <person name="Goldberg J."/>
            <person name="Griggs A."/>
            <person name="Gujja S."/>
            <person name="Hansen M."/>
            <person name="Heiman D."/>
            <person name="Howarth C."/>
            <person name="Larimer J."/>
            <person name="Lui A."/>
            <person name="MacDonald P.J.P."/>
            <person name="McCowen C."/>
            <person name="Montmayeur A."/>
            <person name="Murphy C."/>
            <person name="Neiman D."/>
            <person name="Pearson M."/>
            <person name="Priest M."/>
            <person name="Roberts A."/>
            <person name="Saif S."/>
            <person name="Shea T."/>
            <person name="Sisk P."/>
            <person name="Stolte C."/>
            <person name="Sykes S."/>
            <person name="Wortman J."/>
            <person name="Nusbaum C."/>
            <person name="Birren B."/>
        </authorList>
    </citation>
    <scope>NUCLEOTIDE SEQUENCE [LARGE SCALE GENOMIC DNA]</scope>
    <source>
        <strain evidence="10 11">ATCC 38327</strain>
    </source>
</reference>
<accession>A0A0L0RXT6</accession>
<dbReference type="PANTHER" id="PTHR10802">
    <property type="entry name" value="MITOCHONDRIAL IMPORT RECEPTOR SUBUNIT TOM40"/>
    <property type="match status" value="1"/>
</dbReference>
<protein>
    <recommendedName>
        <fullName evidence="12">Mitochondrial import receptor subunit TOM40</fullName>
    </recommendedName>
</protein>
<comment type="similarity">
    <text evidence="2">Belongs to the Tom40 family.</text>
</comment>
<evidence type="ECO:0000256" key="5">
    <source>
        <dbReference type="ARBA" id="ARBA00022692"/>
    </source>
</evidence>
<keyword evidence="6" id="KW-1000">Mitochondrion outer membrane</keyword>
<dbReference type="eggNOG" id="KOG3296">
    <property type="taxonomic scope" value="Eukaryota"/>
</dbReference>
<dbReference type="OrthoDB" id="19656at2759"/>
<evidence type="ECO:0000256" key="4">
    <source>
        <dbReference type="ARBA" id="ARBA00022452"/>
    </source>
</evidence>
<dbReference type="CDD" id="cd07305">
    <property type="entry name" value="Porin3_Tom40"/>
    <property type="match status" value="1"/>
</dbReference>
<evidence type="ECO:0000313" key="11">
    <source>
        <dbReference type="Proteomes" id="UP000054350"/>
    </source>
</evidence>
<evidence type="ECO:0000256" key="9">
    <source>
        <dbReference type="ARBA" id="ARBA00023136"/>
    </source>
</evidence>
<dbReference type="InterPro" id="IPR023614">
    <property type="entry name" value="Porin_dom_sf"/>
</dbReference>
<comment type="subcellular location">
    <subcellularLocation>
        <location evidence="1">Mitochondrion outer membrane</location>
        <topology evidence="1">Multi-pass membrane protein</topology>
    </subcellularLocation>
</comment>
<proteinExistence type="inferred from homology"/>
<dbReference type="GO" id="GO:0005741">
    <property type="term" value="C:mitochondrial outer membrane"/>
    <property type="evidence" value="ECO:0007669"/>
    <property type="project" value="UniProtKB-SubCell"/>
</dbReference>
<keyword evidence="5" id="KW-0812">Transmembrane</keyword>
<evidence type="ECO:0000256" key="6">
    <source>
        <dbReference type="ARBA" id="ARBA00022787"/>
    </source>
</evidence>
<organism evidence="10 11">
    <name type="scientific">Allomyces macrogynus (strain ATCC 38327)</name>
    <name type="common">Allomyces javanicus var. macrogynus</name>
    <dbReference type="NCBI Taxonomy" id="578462"/>
    <lineage>
        <taxon>Eukaryota</taxon>
        <taxon>Fungi</taxon>
        <taxon>Fungi incertae sedis</taxon>
        <taxon>Blastocladiomycota</taxon>
        <taxon>Blastocladiomycetes</taxon>
        <taxon>Blastocladiales</taxon>
        <taxon>Blastocladiaceae</taxon>
        <taxon>Allomyces</taxon>
    </lineage>
</organism>
<dbReference type="AlphaFoldDB" id="A0A0L0RXT6"/>
<gene>
    <name evidence="10" type="ORF">AMAG_01076</name>
</gene>
<keyword evidence="8" id="KW-0496">Mitochondrion</keyword>
<evidence type="ECO:0000256" key="8">
    <source>
        <dbReference type="ARBA" id="ARBA00023128"/>
    </source>
</evidence>
<dbReference type="VEuPathDB" id="FungiDB:AMAG_01076"/>
<evidence type="ECO:0008006" key="12">
    <source>
        <dbReference type="Google" id="ProtNLM"/>
    </source>
</evidence>
<sequence length="325" mass="34999">MSGLLGSLTAKFDDLRAALNLPSPGKFEELHRKAQFVFTTHHMFDGLKVDIGKGMSPTFQVNHAFHLGSQAQPNSYTFGAVVAEDAQNMMHGMIETDGSLTGRMSYGLTKALTAKANIQFSTEQDQAMLQAEADYAGRDYAANVKVVNPSPVDATGIVVASYLQSVTPKLALGVEAVLQRPIPGIEDAGMSFAARYTLPRFHLDALPAMSPQDIVPEQPTADPVLTATYQSAGALHLTYVHPVSSKVELASEAQMVVTPRGREGVGAVAAKYEFRQSTFRTQIDTNGRVSSVLEQRMGPMAFLLAGEIDHVKGAARFGFGLHMEI</sequence>
<evidence type="ECO:0000256" key="3">
    <source>
        <dbReference type="ARBA" id="ARBA00022448"/>
    </source>
</evidence>
<dbReference type="OMA" id="WTEMGNT"/>
<dbReference type="Proteomes" id="UP000054350">
    <property type="component" value="Unassembled WGS sequence"/>
</dbReference>
<dbReference type="Pfam" id="PF01459">
    <property type="entry name" value="Porin_3"/>
    <property type="match status" value="1"/>
</dbReference>
<keyword evidence="4" id="KW-1134">Transmembrane beta strand</keyword>
<dbReference type="InterPro" id="IPR037930">
    <property type="entry name" value="Tom40"/>
</dbReference>
<keyword evidence="3" id="KW-0813">Transport</keyword>